<dbReference type="RefSeq" id="WP_119439426.1">
    <property type="nucleotide sequence ID" value="NZ_QWGR01000013.1"/>
</dbReference>
<dbReference type="AlphaFoldDB" id="A0A399STD7"/>
<dbReference type="OrthoDB" id="9793856at2"/>
<keyword evidence="4" id="KW-1185">Reference proteome</keyword>
<evidence type="ECO:0000313" key="3">
    <source>
        <dbReference type="EMBL" id="RIJ46618.1"/>
    </source>
</evidence>
<dbReference type="GO" id="GO:0016829">
    <property type="term" value="F:lyase activity"/>
    <property type="evidence" value="ECO:0007669"/>
    <property type="project" value="InterPro"/>
</dbReference>
<accession>A0A399STD7</accession>
<dbReference type="Gene3D" id="2.70.98.70">
    <property type="match status" value="1"/>
</dbReference>
<comment type="subcellular location">
    <subcellularLocation>
        <location evidence="1">Cell envelope</location>
    </subcellularLocation>
</comment>
<feature type="domain" description="Heparinase II/III-like C-terminal" evidence="2">
    <location>
        <begin position="406"/>
        <end position="552"/>
    </location>
</feature>
<dbReference type="Gene3D" id="1.50.10.100">
    <property type="entry name" value="Chondroitin AC/alginate lyase"/>
    <property type="match status" value="1"/>
</dbReference>
<dbReference type="EMBL" id="QWGR01000013">
    <property type="protein sequence ID" value="RIJ46618.1"/>
    <property type="molecule type" value="Genomic_DNA"/>
</dbReference>
<protein>
    <submittedName>
        <fullName evidence="3">Heparinase</fullName>
    </submittedName>
</protein>
<dbReference type="GO" id="GO:0030313">
    <property type="term" value="C:cell envelope"/>
    <property type="evidence" value="ECO:0007669"/>
    <property type="project" value="UniProtKB-SubCell"/>
</dbReference>
<dbReference type="Proteomes" id="UP000265926">
    <property type="component" value="Unassembled WGS sequence"/>
</dbReference>
<reference evidence="3 4" key="1">
    <citation type="submission" date="2018-08" db="EMBL/GenBank/DDBJ databases">
        <title>Pallidiluteibacterium maritimus gen. nov., sp. nov., isolated from coastal sediment.</title>
        <authorList>
            <person name="Zhou L.Y."/>
        </authorList>
    </citation>
    <scope>NUCLEOTIDE SEQUENCE [LARGE SCALE GENOMIC DNA]</scope>
    <source>
        <strain evidence="3 4">XSD2</strain>
    </source>
</reference>
<dbReference type="Pfam" id="PF07940">
    <property type="entry name" value="Hepar_II_III_C"/>
    <property type="match status" value="1"/>
</dbReference>
<comment type="caution">
    <text evidence="3">The sequence shown here is derived from an EMBL/GenBank/DDBJ whole genome shotgun (WGS) entry which is preliminary data.</text>
</comment>
<evidence type="ECO:0000313" key="4">
    <source>
        <dbReference type="Proteomes" id="UP000265926"/>
    </source>
</evidence>
<dbReference type="InterPro" id="IPR008929">
    <property type="entry name" value="Chondroitin_lyas"/>
</dbReference>
<organism evidence="3 4">
    <name type="scientific">Maribellus luteus</name>
    <dbReference type="NCBI Taxonomy" id="2305463"/>
    <lineage>
        <taxon>Bacteria</taxon>
        <taxon>Pseudomonadati</taxon>
        <taxon>Bacteroidota</taxon>
        <taxon>Bacteroidia</taxon>
        <taxon>Marinilabiliales</taxon>
        <taxon>Prolixibacteraceae</taxon>
        <taxon>Maribellus</taxon>
    </lineage>
</organism>
<dbReference type="SUPFAM" id="SSF48230">
    <property type="entry name" value="Chondroitin AC/alginate lyase"/>
    <property type="match status" value="1"/>
</dbReference>
<sequence>MRYYLLLLLLVLSFNGFGWQERNLLQKKADVAQLKSALINHQKWVSYPAYNDRQGWDKLTLGVKEEIIERGEQALTHEWEVVSATDYLEFERSGSRDIMQNPFGRNNSALADLVLAELAEGKGRFLDQISNGIWLSCEMTSWALSAHVSREQAENTSLPSYKENIIDLTAGDMGSFFAWTYYFLKDELAKVQPLIPERLRENLQTRILDPFMNRSFWWMATNATPETMVNNWNPWCNFNVLTCFLLLENDPDKLAQAVYRTMESVDKFINYTHEDGACEEGPSYWGHAAGKMYDYLALLSQATNGKVSVFDQPMIKNMGEYIAKSYVGSGWVVNFADASARGGGQPGLIFRYGKAVESTEMQQFAAYLFERDGGKNVYQSGRDMYRTLENLLSNNELSETSPAVPQEPFTWYPETEFCYMRNASGFFLAAKGGYNNESHNHNDMGTFSLYVDNTPMIIDIGVGTYTRQTFSSERYSIWTMQSNYHNLPMINGEAQAFGARYRSKNTEVNESKSSFSVDLANAYPDEAKINTWRRTYRLQDDKLLLEDKFSLSEIKGANQLNFMTWGLPKTEKPGIITIEKEGKSIQLKYDPQQFEAGVETVEVTDPRLTKVWGNQVYRLSLNARQQKLRDNYKITIQKR</sequence>
<proteinExistence type="predicted"/>
<evidence type="ECO:0000256" key="1">
    <source>
        <dbReference type="ARBA" id="ARBA00004196"/>
    </source>
</evidence>
<dbReference type="InterPro" id="IPR012480">
    <property type="entry name" value="Hepar_II_III_C"/>
</dbReference>
<gene>
    <name evidence="3" type="ORF">D1614_18285</name>
</gene>
<evidence type="ECO:0000259" key="2">
    <source>
        <dbReference type="Pfam" id="PF07940"/>
    </source>
</evidence>
<name>A0A399STD7_9BACT</name>